<dbReference type="HOGENOM" id="CLU_3121323_0_0_10"/>
<proteinExistence type="predicted"/>
<accession>C9MP24</accession>
<evidence type="ECO:0000313" key="1">
    <source>
        <dbReference type="EMBL" id="EEX18827.1"/>
    </source>
</evidence>
<evidence type="ECO:0000313" key="2">
    <source>
        <dbReference type="Proteomes" id="UP000003327"/>
    </source>
</evidence>
<gene>
    <name evidence="1" type="ORF">HMPREF0973_01362</name>
</gene>
<organism evidence="1 2">
    <name type="scientific">Prevotella veroralis F0319</name>
    <dbReference type="NCBI Taxonomy" id="649761"/>
    <lineage>
        <taxon>Bacteria</taxon>
        <taxon>Pseudomonadati</taxon>
        <taxon>Bacteroidota</taxon>
        <taxon>Bacteroidia</taxon>
        <taxon>Bacteroidales</taxon>
        <taxon>Prevotellaceae</taxon>
        <taxon>Prevotella</taxon>
    </lineage>
</organism>
<keyword evidence="2" id="KW-1185">Reference proteome</keyword>
<comment type="caution">
    <text evidence="1">The sequence shown here is derived from an EMBL/GenBank/DDBJ whole genome shotgun (WGS) entry which is preliminary data.</text>
</comment>
<dbReference type="AlphaFoldDB" id="C9MP24"/>
<sequence>MKRRLLHSKETPSSKLRGRLLVFTQTIPADETQPRYTPILPLQPCELGFR</sequence>
<name>C9MP24_9BACT</name>
<reference evidence="1 2" key="1">
    <citation type="submission" date="2009-09" db="EMBL/GenBank/DDBJ databases">
        <authorList>
            <person name="Weinstock G."/>
            <person name="Sodergren E."/>
            <person name="Clifton S."/>
            <person name="Fulton L."/>
            <person name="Fulton B."/>
            <person name="Courtney L."/>
            <person name="Fronick C."/>
            <person name="Harrison M."/>
            <person name="Strong C."/>
            <person name="Farmer C."/>
            <person name="Delahaunty K."/>
            <person name="Markovic C."/>
            <person name="Hall O."/>
            <person name="Minx P."/>
            <person name="Tomlinson C."/>
            <person name="Mitreva M."/>
            <person name="Nelson J."/>
            <person name="Hou S."/>
            <person name="Wollam A."/>
            <person name="Pepin K.H."/>
            <person name="Johnson M."/>
            <person name="Bhonagiri V."/>
            <person name="Nash W.E."/>
            <person name="Warren W."/>
            <person name="Chinwalla A."/>
            <person name="Mardis E.R."/>
            <person name="Wilson R.K."/>
        </authorList>
    </citation>
    <scope>NUCLEOTIDE SEQUENCE [LARGE SCALE GENOMIC DNA]</scope>
    <source>
        <strain evidence="1 2">F0319</strain>
    </source>
</reference>
<dbReference type="EMBL" id="ACVA01000031">
    <property type="protein sequence ID" value="EEX18827.1"/>
    <property type="molecule type" value="Genomic_DNA"/>
</dbReference>
<dbReference type="Proteomes" id="UP000003327">
    <property type="component" value="Unassembled WGS sequence"/>
</dbReference>
<protein>
    <submittedName>
        <fullName evidence="1">Uncharacterized protein</fullName>
    </submittedName>
</protein>